<dbReference type="Proteomes" id="UP000253741">
    <property type="component" value="Unassembled WGS sequence"/>
</dbReference>
<proteinExistence type="predicted"/>
<dbReference type="EMBL" id="QQNA01000107">
    <property type="protein sequence ID" value="RDG37322.1"/>
    <property type="molecule type" value="Genomic_DNA"/>
</dbReference>
<dbReference type="OrthoDB" id="4200606at2"/>
<feature type="region of interest" description="Disordered" evidence="1">
    <location>
        <begin position="1"/>
        <end position="35"/>
    </location>
</feature>
<evidence type="ECO:0000313" key="3">
    <source>
        <dbReference type="Proteomes" id="UP000253741"/>
    </source>
</evidence>
<protein>
    <submittedName>
        <fullName evidence="2">Uncharacterized protein</fullName>
    </submittedName>
</protein>
<reference evidence="2 3" key="1">
    <citation type="submission" date="2018-07" db="EMBL/GenBank/DDBJ databases">
        <title>Streptomyces species from bats.</title>
        <authorList>
            <person name="Dunlap C."/>
        </authorList>
    </citation>
    <scope>NUCLEOTIDE SEQUENCE [LARGE SCALE GENOMIC DNA]</scope>
    <source>
        <strain evidence="2 3">AC230</strain>
    </source>
</reference>
<gene>
    <name evidence="2" type="ORF">DVH02_15125</name>
</gene>
<comment type="caution">
    <text evidence="2">The sequence shown here is derived from an EMBL/GenBank/DDBJ whole genome shotgun (WGS) entry which is preliminary data.</text>
</comment>
<name>A0A370B9I8_9ACTN</name>
<evidence type="ECO:0000313" key="2">
    <source>
        <dbReference type="EMBL" id="RDG37322.1"/>
    </source>
</evidence>
<dbReference type="AlphaFoldDB" id="A0A370B9I8"/>
<evidence type="ECO:0000256" key="1">
    <source>
        <dbReference type="SAM" id="MobiDB-lite"/>
    </source>
</evidence>
<dbReference type="RefSeq" id="WP_114624344.1">
    <property type="nucleotide sequence ID" value="NZ_QQNA01000107.1"/>
</dbReference>
<sequence length="167" mass="18855">MTDDRTGGTGENAHTTRSTPAVHPTNTPPTTFPSAPDRDVISLDADRALAPHRMMPPPAEIADLTVRLIGHGARLVAVVETIPESEHSVRAKGALKDWYDLTDGGPGEGAMANWVHMRAMARMCRTFMDYLRDRERDGDRDRDRDRGRRSPDRDRDRDRERDGRRRT</sequence>
<organism evidence="2 3">
    <name type="scientific">Streptomyces corynorhini</name>
    <dbReference type="NCBI Taxonomy" id="2282652"/>
    <lineage>
        <taxon>Bacteria</taxon>
        <taxon>Bacillati</taxon>
        <taxon>Actinomycetota</taxon>
        <taxon>Actinomycetes</taxon>
        <taxon>Kitasatosporales</taxon>
        <taxon>Streptomycetaceae</taxon>
        <taxon>Streptomyces</taxon>
    </lineage>
</organism>
<keyword evidence="3" id="KW-1185">Reference proteome</keyword>
<dbReference type="InterPro" id="IPR046300">
    <property type="entry name" value="DUF6415"/>
</dbReference>
<dbReference type="Pfam" id="PF19979">
    <property type="entry name" value="DUF6415"/>
    <property type="match status" value="1"/>
</dbReference>
<feature type="compositionally biased region" description="Polar residues" evidence="1">
    <location>
        <begin position="12"/>
        <end position="25"/>
    </location>
</feature>
<accession>A0A370B9I8</accession>
<feature type="region of interest" description="Disordered" evidence="1">
    <location>
        <begin position="135"/>
        <end position="167"/>
    </location>
</feature>